<evidence type="ECO:0000313" key="1">
    <source>
        <dbReference type="EMBL" id="CAB3744441.1"/>
    </source>
</evidence>
<proteinExistence type="predicted"/>
<accession>A0A6J5CWT7</accession>
<organism evidence="1 2">
    <name type="scientific">Paraburkholderia rhynchosiae</name>
    <dbReference type="NCBI Taxonomy" id="487049"/>
    <lineage>
        <taxon>Bacteria</taxon>
        <taxon>Pseudomonadati</taxon>
        <taxon>Pseudomonadota</taxon>
        <taxon>Betaproteobacteria</taxon>
        <taxon>Burkholderiales</taxon>
        <taxon>Burkholderiaceae</taxon>
        <taxon>Paraburkholderia</taxon>
    </lineage>
</organism>
<dbReference type="AlphaFoldDB" id="A0A6J5CWT7"/>
<dbReference type="Proteomes" id="UP000494205">
    <property type="component" value="Unassembled WGS sequence"/>
</dbReference>
<gene>
    <name evidence="1" type="ORF">LMG27174_07180</name>
</gene>
<sequence>MASATPGAAAAVSSVKLKLVAADTLPATSVWRTWTVFAPSAALKLLLQCAPLSMLYCTVAPLSTPLRLSTPELVTRSLALVPESIASATAGAPPAAVSIVKVNVAAEETFPATSICLTCTSFTPSAAALKLLLQ</sequence>
<evidence type="ECO:0000313" key="2">
    <source>
        <dbReference type="Proteomes" id="UP000494205"/>
    </source>
</evidence>
<protein>
    <submittedName>
        <fullName evidence="1">Uncharacterized protein</fullName>
    </submittedName>
</protein>
<name>A0A6J5CWT7_9BURK</name>
<reference evidence="1 2" key="1">
    <citation type="submission" date="2020-04" db="EMBL/GenBank/DDBJ databases">
        <authorList>
            <person name="De Canck E."/>
        </authorList>
    </citation>
    <scope>NUCLEOTIDE SEQUENCE [LARGE SCALE GENOMIC DNA]</scope>
    <source>
        <strain evidence="1 2">LMG 27174</strain>
    </source>
</reference>
<dbReference type="EMBL" id="CADIJZ010000071">
    <property type="protein sequence ID" value="CAB3744441.1"/>
    <property type="molecule type" value="Genomic_DNA"/>
</dbReference>